<comment type="caution">
    <text evidence="3">The sequence shown here is derived from an EMBL/GenBank/DDBJ whole genome shotgun (WGS) entry which is preliminary data.</text>
</comment>
<keyword evidence="4" id="KW-1185">Reference proteome</keyword>
<dbReference type="Proteomes" id="UP001198163">
    <property type="component" value="Unassembled WGS sequence"/>
</dbReference>
<organism evidence="3 4">
    <name type="scientific">Teretinema zuelzerae</name>
    <dbReference type="NCBI Taxonomy" id="156"/>
    <lineage>
        <taxon>Bacteria</taxon>
        <taxon>Pseudomonadati</taxon>
        <taxon>Spirochaetota</taxon>
        <taxon>Spirochaetia</taxon>
        <taxon>Spirochaetales</taxon>
        <taxon>Treponemataceae</taxon>
        <taxon>Teretinema</taxon>
    </lineage>
</organism>
<dbReference type="EMBL" id="JAINWA010000001">
    <property type="protein sequence ID" value="MCD1653195.1"/>
    <property type="molecule type" value="Genomic_DNA"/>
</dbReference>
<dbReference type="RefSeq" id="WP_230752103.1">
    <property type="nucleotide sequence ID" value="NZ_JAINWA010000001.1"/>
</dbReference>
<comment type="caution">
    <text evidence="1">Lacks conserved residue(s) required for the propagation of feature annotation.</text>
</comment>
<dbReference type="PROSITE" id="PS50110">
    <property type="entry name" value="RESPONSE_REGULATORY"/>
    <property type="match status" value="1"/>
</dbReference>
<evidence type="ECO:0000256" key="1">
    <source>
        <dbReference type="PROSITE-ProRule" id="PRU00169"/>
    </source>
</evidence>
<dbReference type="InterPro" id="IPR001789">
    <property type="entry name" value="Sig_transdc_resp-reg_receiver"/>
</dbReference>
<reference evidence="3" key="1">
    <citation type="submission" date="2021-08" db="EMBL/GenBank/DDBJ databases">
        <title>Comparative analyses of Brucepasteria parasyntrophica and Teretinema zuelzerae.</title>
        <authorList>
            <person name="Song Y."/>
            <person name="Brune A."/>
        </authorList>
    </citation>
    <scope>NUCLEOTIDE SEQUENCE</scope>
    <source>
        <strain evidence="3">DSM 1903</strain>
    </source>
</reference>
<dbReference type="GO" id="GO:0000160">
    <property type="term" value="P:phosphorelay signal transduction system"/>
    <property type="evidence" value="ECO:0007669"/>
    <property type="project" value="InterPro"/>
</dbReference>
<evidence type="ECO:0000313" key="4">
    <source>
        <dbReference type="Proteomes" id="UP001198163"/>
    </source>
</evidence>
<accession>A0AAE3EEQ0</accession>
<proteinExistence type="predicted"/>
<name>A0AAE3EEQ0_9SPIR</name>
<evidence type="ECO:0000259" key="2">
    <source>
        <dbReference type="PROSITE" id="PS50110"/>
    </source>
</evidence>
<feature type="domain" description="Response regulatory" evidence="2">
    <location>
        <begin position="2"/>
        <end position="119"/>
    </location>
</feature>
<dbReference type="Gene3D" id="3.40.50.2300">
    <property type="match status" value="1"/>
</dbReference>
<dbReference type="AlphaFoldDB" id="A0AAE3EEQ0"/>
<protein>
    <recommendedName>
        <fullName evidence="2">Response regulatory domain-containing protein</fullName>
    </recommendedName>
</protein>
<evidence type="ECO:0000313" key="3">
    <source>
        <dbReference type="EMBL" id="MCD1653195.1"/>
    </source>
</evidence>
<dbReference type="SUPFAM" id="SSF52172">
    <property type="entry name" value="CheY-like"/>
    <property type="match status" value="1"/>
</dbReference>
<sequence>MKALLVSENDQNLPEIRKILKSSGFDLIHYRSAIKALDNIEEILPDTVFINTADFPRHWKTLTQFIRSDHARAETLIILLISERFTTDDADKANFLGINAMIQENFSLEDDEDATLKKLFARYGFEENPQIPNAEISANAVFMFTNPLTDAIITGKIERLSAEHMRFRPDSPASVSDLAAGEILEQCSLKLNKKILSPRCLIQGVSALLQLDFIDLSPENVSEINAFLSGSGQ</sequence>
<dbReference type="InterPro" id="IPR011006">
    <property type="entry name" value="CheY-like_superfamily"/>
</dbReference>
<gene>
    <name evidence="3" type="ORF">K7J14_00530</name>
</gene>